<feature type="domain" description="C2" evidence="7">
    <location>
        <begin position="841"/>
        <end position="965"/>
    </location>
</feature>
<reference evidence="8 9" key="1">
    <citation type="submission" date="2022-12" db="EMBL/GenBank/DDBJ databases">
        <title>Chromosome-level genome of Tegillarca granosa.</title>
        <authorList>
            <person name="Kim J."/>
        </authorList>
    </citation>
    <scope>NUCLEOTIDE SEQUENCE [LARGE SCALE GENOMIC DNA]</scope>
    <source>
        <strain evidence="8">Teg-2019</strain>
        <tissue evidence="8">Adductor muscle</tissue>
    </source>
</reference>
<dbReference type="PANTHER" id="PTHR12546:SF60">
    <property type="entry name" value="MISFIRE, ISOFORM F"/>
    <property type="match status" value="1"/>
</dbReference>
<gene>
    <name evidence="8" type="ORF">KUTeg_016223</name>
</gene>
<evidence type="ECO:0000313" key="9">
    <source>
        <dbReference type="Proteomes" id="UP001217089"/>
    </source>
</evidence>
<feature type="domain" description="C2" evidence="7">
    <location>
        <begin position="644"/>
        <end position="767"/>
    </location>
</feature>
<dbReference type="Pfam" id="PF08151">
    <property type="entry name" value="FerI"/>
    <property type="match status" value="1"/>
</dbReference>
<dbReference type="Proteomes" id="UP001217089">
    <property type="component" value="Unassembled WGS sequence"/>
</dbReference>
<keyword evidence="4" id="KW-1133">Transmembrane helix</keyword>
<dbReference type="InterPro" id="IPR037720">
    <property type="entry name" value="C2B_Ferlin"/>
</dbReference>
<dbReference type="InterPro" id="IPR037723">
    <property type="entry name" value="C2D_Ferlin"/>
</dbReference>
<dbReference type="InterPro" id="IPR037722">
    <property type="entry name" value="C2C_Ferlin"/>
</dbReference>
<dbReference type="SUPFAM" id="SSF49562">
    <property type="entry name" value="C2 domain (Calcium/lipid-binding domain, CaLB)"/>
    <property type="match status" value="4"/>
</dbReference>
<dbReference type="Pfam" id="PF00168">
    <property type="entry name" value="C2"/>
    <property type="match status" value="3"/>
</dbReference>
<dbReference type="CDD" id="cd04018">
    <property type="entry name" value="C2C_Ferlin"/>
    <property type="match status" value="1"/>
</dbReference>
<organism evidence="8 9">
    <name type="scientific">Tegillarca granosa</name>
    <name type="common">Malaysian cockle</name>
    <name type="synonym">Anadara granosa</name>
    <dbReference type="NCBI Taxonomy" id="220873"/>
    <lineage>
        <taxon>Eukaryota</taxon>
        <taxon>Metazoa</taxon>
        <taxon>Spiralia</taxon>
        <taxon>Lophotrochozoa</taxon>
        <taxon>Mollusca</taxon>
        <taxon>Bivalvia</taxon>
        <taxon>Autobranchia</taxon>
        <taxon>Pteriomorphia</taxon>
        <taxon>Arcoida</taxon>
        <taxon>Arcoidea</taxon>
        <taxon>Arcidae</taxon>
        <taxon>Tegillarca</taxon>
    </lineage>
</organism>
<proteinExistence type="predicted"/>
<protein>
    <recommendedName>
        <fullName evidence="7">C2 domain-containing protein</fullName>
    </recommendedName>
</protein>
<dbReference type="SMART" id="SM00239">
    <property type="entry name" value="C2"/>
    <property type="match status" value="3"/>
</dbReference>
<dbReference type="CDD" id="cd04011">
    <property type="entry name" value="C2B_Ferlin"/>
    <property type="match status" value="1"/>
</dbReference>
<evidence type="ECO:0000256" key="3">
    <source>
        <dbReference type="ARBA" id="ARBA00022737"/>
    </source>
</evidence>
<feature type="region of interest" description="Disordered" evidence="6">
    <location>
        <begin position="479"/>
        <end position="520"/>
    </location>
</feature>
<feature type="domain" description="C2" evidence="7">
    <location>
        <begin position="75"/>
        <end position="196"/>
    </location>
</feature>
<dbReference type="PANTHER" id="PTHR12546">
    <property type="entry name" value="FER-1-LIKE"/>
    <property type="match status" value="1"/>
</dbReference>
<sequence length="1063" mass="119453">MTFARLSSVVKMMISKQGDADDKQSLIDDIEADPSLDAKAAEVASMLGHVARDNMEDDQGSEGQNSVIATPVAIRRNNKNQQLEPAALKAQDFQVCITVIEARQLAGLNMDPVVCVQVGDQKKYTSVKESTNCPYYSEYFVFDFHMAPAMLFDKIISLTVCQSGRIFRSNKSLGMYKLDVGTVYATQDHQFYHKWAMLTDPEDIGGGVKGYLKCDIAVIGKGDSVKVPAKSDRDEDDIEGNLLLPEGVPVDRQRARICVKVHRATGLPKMNTGIMANVKKAFTGEGKDLVDPYVSVSFAGHRGKTSVKKGCYEPVWNEQVVFTEMFPPLCRRIQIQLRDRDKTGDDVIGTHFVDISKISNEGEKGFLPTFGPCWINLYGSTRNYNLLDEHTHLNDGLGEGVSFRGRLLISIKTDIIDSIDGGPNKVEVEPTLPVPENAAGRLEEYFLFGCFLEASMIDKKLGDKPVHFEVSIGNAGNVLDGYNPPTKKHTDSSSEETESDESAAEDQPPDGEIAQDLPKWQSTTPVLRPVTRDKCYYHLPYYEDKPCVYVKEMFEDHRRRMYNTNIIERIAEKLEDGITDVNEMINQERPFPEKRLRGVYEELGSSCSKFVTIVKGASGGALAGKTKLDKERQKLLIREMVFIDRVKTYLFLTEKQNFQLRAHMYQARSLIGSDASGLSDPFARVAFAEQSVCTQVIEETLSPTWDEMLILNEVSMYGLMQEITDDPPAIVVELFDQDKVGKAEFIGRAVAKPVVKMSNEEYEQPKFPPRLEWWDIYRGSEKAGELLAAFELLQHPFEESDLKSAYQTPPYAKKISLLAAFGDMSGQDLPPLEMPDTTGRDRGPIMPVPKGVRPVLSKHRIEVLFWGVRDLKRVQLTSVDRPRIDIECSGHVLQSAIILNCKKNPNFSIPVKHFDVELPENELYCPPITIRCVDCRNFGRYVLVGTHVINSLQKFMYIPTTKKAKAVIQKLFPGKDPDAPKIIGPQGQVSVKTEDVAVNIDERFPLINKEHKAEKKDLKTAENKKRKKRSNSVADEDELDLESMDWWSKYFASVDTLIRVSTA</sequence>
<comment type="caution">
    <text evidence="8">The sequence shown here is derived from an EMBL/GenBank/DDBJ whole genome shotgun (WGS) entry which is preliminary data.</text>
</comment>
<keyword evidence="3" id="KW-0677">Repeat</keyword>
<dbReference type="InterPro" id="IPR035892">
    <property type="entry name" value="C2_domain_sf"/>
</dbReference>
<evidence type="ECO:0000259" key="7">
    <source>
        <dbReference type="PROSITE" id="PS50004"/>
    </source>
</evidence>
<dbReference type="PROSITE" id="PS50004">
    <property type="entry name" value="C2"/>
    <property type="match status" value="4"/>
</dbReference>
<feature type="compositionally biased region" description="Acidic residues" evidence="6">
    <location>
        <begin position="493"/>
        <end position="509"/>
    </location>
</feature>
<dbReference type="Gene3D" id="2.60.40.150">
    <property type="entry name" value="C2 domain"/>
    <property type="match status" value="3"/>
</dbReference>
<evidence type="ECO:0000256" key="6">
    <source>
        <dbReference type="SAM" id="MobiDB-lite"/>
    </source>
</evidence>
<comment type="subcellular location">
    <subcellularLocation>
        <location evidence="1">Membrane</location>
        <topology evidence="1">Single-pass membrane protein</topology>
    </subcellularLocation>
</comment>
<feature type="domain" description="C2" evidence="7">
    <location>
        <begin position="234"/>
        <end position="369"/>
    </location>
</feature>
<dbReference type="EMBL" id="JARBDR010000813">
    <property type="protein sequence ID" value="KAJ8305678.1"/>
    <property type="molecule type" value="Genomic_DNA"/>
</dbReference>
<keyword evidence="5" id="KW-0472">Membrane</keyword>
<evidence type="ECO:0000313" key="8">
    <source>
        <dbReference type="EMBL" id="KAJ8305678.1"/>
    </source>
</evidence>
<feature type="region of interest" description="Disordered" evidence="6">
    <location>
        <begin position="1015"/>
        <end position="1038"/>
    </location>
</feature>
<dbReference type="SMART" id="SM01202">
    <property type="entry name" value="FerI"/>
    <property type="match status" value="1"/>
</dbReference>
<dbReference type="InterPro" id="IPR037721">
    <property type="entry name" value="Ferlin"/>
</dbReference>
<keyword evidence="2" id="KW-0812">Transmembrane</keyword>
<dbReference type="InterPro" id="IPR012968">
    <property type="entry name" value="FerIin_dom"/>
</dbReference>
<dbReference type="InterPro" id="IPR000008">
    <property type="entry name" value="C2_dom"/>
</dbReference>
<evidence type="ECO:0000256" key="4">
    <source>
        <dbReference type="ARBA" id="ARBA00022989"/>
    </source>
</evidence>
<evidence type="ECO:0000256" key="2">
    <source>
        <dbReference type="ARBA" id="ARBA00022692"/>
    </source>
</evidence>
<evidence type="ECO:0000256" key="5">
    <source>
        <dbReference type="ARBA" id="ARBA00023136"/>
    </source>
</evidence>
<keyword evidence="9" id="KW-1185">Reference proteome</keyword>
<evidence type="ECO:0000256" key="1">
    <source>
        <dbReference type="ARBA" id="ARBA00004167"/>
    </source>
</evidence>
<accession>A0ABQ9EK81</accession>
<name>A0ABQ9EK81_TEGGR</name>
<dbReference type="CDD" id="cd04017">
    <property type="entry name" value="C2D_Ferlin"/>
    <property type="match status" value="1"/>
</dbReference>